<protein>
    <recommendedName>
        <fullName evidence="4">Homeobox domain-containing protein</fullName>
    </recommendedName>
</protein>
<evidence type="ECO:0000256" key="2">
    <source>
        <dbReference type="PROSITE-ProRule" id="PRU00108"/>
    </source>
</evidence>
<dbReference type="InterPro" id="IPR001356">
    <property type="entry name" value="HD"/>
</dbReference>
<accession>A0A3P7ZMH4</accession>
<evidence type="ECO:0000313" key="6">
    <source>
        <dbReference type="Proteomes" id="UP000270296"/>
    </source>
</evidence>
<evidence type="ECO:0000256" key="1">
    <source>
        <dbReference type="ARBA" id="ARBA00004123"/>
    </source>
</evidence>
<comment type="subcellular location">
    <subcellularLocation>
        <location evidence="1 2 3">Nucleus</location>
    </subcellularLocation>
</comment>
<dbReference type="Pfam" id="PF00046">
    <property type="entry name" value="Homeodomain"/>
    <property type="match status" value="1"/>
</dbReference>
<keyword evidence="2 3" id="KW-0371">Homeobox</keyword>
<dbReference type="Gene3D" id="1.10.10.60">
    <property type="entry name" value="Homeodomain-like"/>
    <property type="match status" value="1"/>
</dbReference>
<feature type="domain" description="Homeobox" evidence="4">
    <location>
        <begin position="17"/>
        <end position="64"/>
    </location>
</feature>
<dbReference type="SMART" id="SM00389">
    <property type="entry name" value="HOX"/>
    <property type="match status" value="1"/>
</dbReference>
<evidence type="ECO:0000256" key="3">
    <source>
        <dbReference type="RuleBase" id="RU000682"/>
    </source>
</evidence>
<dbReference type="EMBL" id="UZAM01001928">
    <property type="protein sequence ID" value="VDO85264.1"/>
    <property type="molecule type" value="Genomic_DNA"/>
</dbReference>
<evidence type="ECO:0000259" key="4">
    <source>
        <dbReference type="PROSITE" id="PS50071"/>
    </source>
</evidence>
<dbReference type="AlphaFoldDB" id="A0A3P7ZMH4"/>
<feature type="DNA-binding region" description="Homeobox" evidence="2">
    <location>
        <begin position="19"/>
        <end position="65"/>
    </location>
</feature>
<proteinExistence type="predicted"/>
<dbReference type="CDD" id="cd00086">
    <property type="entry name" value="homeodomain"/>
    <property type="match status" value="1"/>
</dbReference>
<sequence length="77" mass="9123">MFVVSYKPQNFVSDSVQRNAFKRAVFTELQRKELEEWFDKQKYITKPDRKKLAEELGLKDSQVNSVIVNVVGRRVLF</sequence>
<dbReference type="PANTHER" id="PTHR24331:SF0">
    <property type="entry name" value="DBX"/>
    <property type="match status" value="1"/>
</dbReference>
<organism evidence="5 6">
    <name type="scientific">Soboliphyme baturini</name>
    <dbReference type="NCBI Taxonomy" id="241478"/>
    <lineage>
        <taxon>Eukaryota</taxon>
        <taxon>Metazoa</taxon>
        <taxon>Ecdysozoa</taxon>
        <taxon>Nematoda</taxon>
        <taxon>Enoplea</taxon>
        <taxon>Dorylaimia</taxon>
        <taxon>Dioctophymatida</taxon>
        <taxon>Dioctophymatoidea</taxon>
        <taxon>Soboliphymatidae</taxon>
        <taxon>Soboliphyme</taxon>
    </lineage>
</organism>
<dbReference type="GO" id="GO:0003677">
    <property type="term" value="F:DNA binding"/>
    <property type="evidence" value="ECO:0007669"/>
    <property type="project" value="UniProtKB-UniRule"/>
</dbReference>
<keyword evidence="6" id="KW-1185">Reference proteome</keyword>
<dbReference type="OrthoDB" id="6159439at2759"/>
<evidence type="ECO:0000313" key="5">
    <source>
        <dbReference type="EMBL" id="VDO85264.1"/>
    </source>
</evidence>
<dbReference type="GO" id="GO:0006357">
    <property type="term" value="P:regulation of transcription by RNA polymerase II"/>
    <property type="evidence" value="ECO:0007669"/>
    <property type="project" value="TreeGrafter"/>
</dbReference>
<dbReference type="InterPro" id="IPR009057">
    <property type="entry name" value="Homeodomain-like_sf"/>
</dbReference>
<dbReference type="InterPro" id="IPR051662">
    <property type="entry name" value="H2.0_Homeobox_NeuralPatt"/>
</dbReference>
<gene>
    <name evidence="5" type="ORF">SBAD_LOCUS575</name>
</gene>
<dbReference type="PANTHER" id="PTHR24331">
    <property type="entry name" value="DBX"/>
    <property type="match status" value="1"/>
</dbReference>
<reference evidence="5 6" key="1">
    <citation type="submission" date="2018-11" db="EMBL/GenBank/DDBJ databases">
        <authorList>
            <consortium name="Pathogen Informatics"/>
        </authorList>
    </citation>
    <scope>NUCLEOTIDE SEQUENCE [LARGE SCALE GENOMIC DNA]</scope>
</reference>
<dbReference type="Proteomes" id="UP000270296">
    <property type="component" value="Unassembled WGS sequence"/>
</dbReference>
<keyword evidence="2 3" id="KW-0238">DNA-binding</keyword>
<dbReference type="SUPFAM" id="SSF46689">
    <property type="entry name" value="Homeodomain-like"/>
    <property type="match status" value="1"/>
</dbReference>
<keyword evidence="2 3" id="KW-0539">Nucleus</keyword>
<dbReference type="PROSITE" id="PS50071">
    <property type="entry name" value="HOMEOBOX_2"/>
    <property type="match status" value="1"/>
</dbReference>
<dbReference type="GO" id="GO:0005634">
    <property type="term" value="C:nucleus"/>
    <property type="evidence" value="ECO:0007669"/>
    <property type="project" value="UniProtKB-SubCell"/>
</dbReference>
<name>A0A3P7ZMH4_9BILA</name>